<dbReference type="InterPro" id="IPR018957">
    <property type="entry name" value="Znf_C3HC4_RING-type"/>
</dbReference>
<keyword evidence="8" id="KW-1185">Reference proteome</keyword>
<evidence type="ECO:0000259" key="5">
    <source>
        <dbReference type="PROSITE" id="PS50089"/>
    </source>
</evidence>
<comment type="caution">
    <text evidence="7">The sequence shown here is derived from an EMBL/GenBank/DDBJ whole genome shotgun (WGS) entry which is preliminary data.</text>
</comment>
<accession>A0ABD0K8F5</accession>
<evidence type="ECO:0000259" key="6">
    <source>
        <dbReference type="PROSITE" id="PS50119"/>
    </source>
</evidence>
<dbReference type="PANTHER" id="PTHR25462:SF296">
    <property type="entry name" value="MEIOTIC P26, ISOFORM F"/>
    <property type="match status" value="1"/>
</dbReference>
<dbReference type="Gene3D" id="3.30.160.60">
    <property type="entry name" value="Classic Zinc Finger"/>
    <property type="match status" value="1"/>
</dbReference>
<dbReference type="SUPFAM" id="SSF57845">
    <property type="entry name" value="B-box zinc-binding domain"/>
    <property type="match status" value="1"/>
</dbReference>
<feature type="domain" description="B box-type" evidence="6">
    <location>
        <begin position="87"/>
        <end position="128"/>
    </location>
</feature>
<dbReference type="SUPFAM" id="SSF57850">
    <property type="entry name" value="RING/U-box"/>
    <property type="match status" value="1"/>
</dbReference>
<dbReference type="Pfam" id="PF00097">
    <property type="entry name" value="zf-C3HC4"/>
    <property type="match status" value="1"/>
</dbReference>
<dbReference type="PANTHER" id="PTHR25462">
    <property type="entry name" value="BONUS, ISOFORM C-RELATED"/>
    <property type="match status" value="1"/>
</dbReference>
<name>A0ABD0K8F5_9CAEN</name>
<dbReference type="CDD" id="cd19756">
    <property type="entry name" value="Bbox2"/>
    <property type="match status" value="1"/>
</dbReference>
<proteinExistence type="predicted"/>
<dbReference type="SMART" id="SM00184">
    <property type="entry name" value="RING"/>
    <property type="match status" value="1"/>
</dbReference>
<dbReference type="InterPro" id="IPR013083">
    <property type="entry name" value="Znf_RING/FYVE/PHD"/>
</dbReference>
<dbReference type="SMART" id="SM00336">
    <property type="entry name" value="BBOX"/>
    <property type="match status" value="1"/>
</dbReference>
<dbReference type="PROSITE" id="PS00518">
    <property type="entry name" value="ZF_RING_1"/>
    <property type="match status" value="1"/>
</dbReference>
<dbReference type="GO" id="GO:0008270">
    <property type="term" value="F:zinc ion binding"/>
    <property type="evidence" value="ECO:0007669"/>
    <property type="project" value="UniProtKB-KW"/>
</dbReference>
<sequence length="589" mass="66365">MATCENEKSTVEEYLTCPLCLDTFRSPKLLPCSHTFCEACLKDLVSNHPSGKFPCPTCREEIQVPQDGVSAFKNNFYIKPEELQRARDGSYCSKHPKKEIELYCVDCDVLMCVTCLVTKHNQHKAEDISEATERFKTQLDKDIERLERCVGDVKKHAQLVTQEQQAVKDKHAALVANIRNRQATLKAAVDKYTDDALASLHIITTDITDTHKADLHCLQQNLQQLTKLQQRVQQAVDTGAGCELVTVAREMRCGRGSEEAVQKLTTKQMTTVCRPVLRFSATRDVTFECIRDYMGSAAKMEMAVSAPEVTVMEQFQCREDPDNDVYHVCPKTDGKVWVSYEPSMMREGATSEKFNADGEVVDTRKDNVRAKVTWAPRKNGSSMRPVQRTGNIDTYAKKTEPQLTRFFRLNNDLTGQATVYTEKIVSEDPLKTESTKECTVKCGAHRAFDVDASEQLFVVLEEAQTPDLQRTVRLYRRPQPQSGGQAHEHQRPPVDAITTYRPPVAPFQPSDVCFYNEVLLVADELNDAIHVVNVQDGRLSFSRYLAPGCPLLVQPTALNTDTRGRLWVACKGGTILTCEPFETDDVFYL</sequence>
<dbReference type="SUPFAM" id="SSF63829">
    <property type="entry name" value="Calcium-dependent phosphotriesterase"/>
    <property type="match status" value="1"/>
</dbReference>
<protein>
    <submittedName>
        <fullName evidence="7">Uncharacterized protein</fullName>
    </submittedName>
</protein>
<evidence type="ECO:0000256" key="4">
    <source>
        <dbReference type="PROSITE-ProRule" id="PRU00024"/>
    </source>
</evidence>
<evidence type="ECO:0000256" key="3">
    <source>
        <dbReference type="ARBA" id="ARBA00022833"/>
    </source>
</evidence>
<dbReference type="InterPro" id="IPR001841">
    <property type="entry name" value="Znf_RING"/>
</dbReference>
<dbReference type="Gene3D" id="3.30.40.10">
    <property type="entry name" value="Zinc/RING finger domain, C3HC4 (zinc finger)"/>
    <property type="match status" value="1"/>
</dbReference>
<gene>
    <name evidence="7" type="ORF">BaRGS_00025324</name>
</gene>
<dbReference type="PROSITE" id="PS50119">
    <property type="entry name" value="ZF_BBOX"/>
    <property type="match status" value="1"/>
</dbReference>
<dbReference type="AlphaFoldDB" id="A0ABD0K8F5"/>
<dbReference type="InterPro" id="IPR017907">
    <property type="entry name" value="Znf_RING_CS"/>
</dbReference>
<keyword evidence="2 4" id="KW-0863">Zinc-finger</keyword>
<feature type="domain" description="RING-type" evidence="5">
    <location>
        <begin position="17"/>
        <end position="59"/>
    </location>
</feature>
<reference evidence="7 8" key="1">
    <citation type="journal article" date="2023" name="Sci. Data">
        <title>Genome assembly of the Korean intertidal mud-creeper Batillaria attramentaria.</title>
        <authorList>
            <person name="Patra A.K."/>
            <person name="Ho P.T."/>
            <person name="Jun S."/>
            <person name="Lee S.J."/>
            <person name="Kim Y."/>
            <person name="Won Y.J."/>
        </authorList>
    </citation>
    <scope>NUCLEOTIDE SEQUENCE [LARGE SCALE GENOMIC DNA]</scope>
    <source>
        <strain evidence="7">Wonlab-2016</strain>
    </source>
</reference>
<keyword evidence="3" id="KW-0862">Zinc</keyword>
<evidence type="ECO:0000313" key="8">
    <source>
        <dbReference type="Proteomes" id="UP001519460"/>
    </source>
</evidence>
<dbReference type="InterPro" id="IPR000315">
    <property type="entry name" value="Znf_B-box"/>
</dbReference>
<keyword evidence="1" id="KW-0479">Metal-binding</keyword>
<dbReference type="Proteomes" id="UP001519460">
    <property type="component" value="Unassembled WGS sequence"/>
</dbReference>
<evidence type="ECO:0000256" key="2">
    <source>
        <dbReference type="ARBA" id="ARBA00022771"/>
    </source>
</evidence>
<evidence type="ECO:0000256" key="1">
    <source>
        <dbReference type="ARBA" id="ARBA00022723"/>
    </source>
</evidence>
<dbReference type="EMBL" id="JACVVK020000227">
    <property type="protein sequence ID" value="KAK7483384.1"/>
    <property type="molecule type" value="Genomic_DNA"/>
</dbReference>
<organism evidence="7 8">
    <name type="scientific">Batillaria attramentaria</name>
    <dbReference type="NCBI Taxonomy" id="370345"/>
    <lineage>
        <taxon>Eukaryota</taxon>
        <taxon>Metazoa</taxon>
        <taxon>Spiralia</taxon>
        <taxon>Lophotrochozoa</taxon>
        <taxon>Mollusca</taxon>
        <taxon>Gastropoda</taxon>
        <taxon>Caenogastropoda</taxon>
        <taxon>Sorbeoconcha</taxon>
        <taxon>Cerithioidea</taxon>
        <taxon>Batillariidae</taxon>
        <taxon>Batillaria</taxon>
    </lineage>
</organism>
<dbReference type="InterPro" id="IPR047153">
    <property type="entry name" value="TRIM45/56/19-like"/>
</dbReference>
<dbReference type="Pfam" id="PF00643">
    <property type="entry name" value="zf-B_box"/>
    <property type="match status" value="1"/>
</dbReference>
<evidence type="ECO:0000313" key="7">
    <source>
        <dbReference type="EMBL" id="KAK7483384.1"/>
    </source>
</evidence>
<dbReference type="PROSITE" id="PS50089">
    <property type="entry name" value="ZF_RING_2"/>
    <property type="match status" value="1"/>
</dbReference>